<dbReference type="InterPro" id="IPR029040">
    <property type="entry name" value="RPABC4/Spt4"/>
</dbReference>
<dbReference type="Gene3D" id="2.20.28.30">
    <property type="entry name" value="RNA polymerase ii, chain L"/>
    <property type="match status" value="1"/>
</dbReference>
<reference evidence="6" key="1">
    <citation type="submission" date="2023-09" db="UniProtKB">
        <authorList>
            <consortium name="Ensembl"/>
        </authorList>
    </citation>
    <scope>IDENTIFICATION</scope>
</reference>
<name>A0A8C0WB04_CASCN</name>
<keyword evidence="4" id="KW-0539">Nucleus</keyword>
<dbReference type="GO" id="GO:0008270">
    <property type="term" value="F:zinc ion binding"/>
    <property type="evidence" value="ECO:0007669"/>
    <property type="project" value="InterPro"/>
</dbReference>
<dbReference type="GO" id="GO:0003899">
    <property type="term" value="F:DNA-directed RNA polymerase activity"/>
    <property type="evidence" value="ECO:0007669"/>
    <property type="project" value="InterPro"/>
</dbReference>
<dbReference type="SMART" id="SM00659">
    <property type="entry name" value="RPOLCX"/>
    <property type="match status" value="1"/>
</dbReference>
<evidence type="ECO:0008006" key="7">
    <source>
        <dbReference type="Google" id="ProtNLM"/>
    </source>
</evidence>
<proteinExistence type="inferred from homology"/>
<keyword evidence="2" id="KW-0479">Metal-binding</keyword>
<sequence length="57" mass="6917">MDAQKDIESLKQQPMICICRECHTETELKSRDPITCRECEYRKMYKRRTKRFVGFDA</sequence>
<dbReference type="PANTHER" id="PTHR12056:SF4">
    <property type="entry name" value="DNA-DIRECTED RNA POLYMERASES I, II, AND III SUBUNIT RPABC4"/>
    <property type="match status" value="1"/>
</dbReference>
<dbReference type="InterPro" id="IPR006591">
    <property type="entry name" value="RNAP_P/RPABC4"/>
</dbReference>
<dbReference type="GO" id="GO:0005666">
    <property type="term" value="C:RNA polymerase III complex"/>
    <property type="evidence" value="ECO:0007669"/>
    <property type="project" value="TreeGrafter"/>
</dbReference>
<dbReference type="GO" id="GO:0005665">
    <property type="term" value="C:RNA polymerase II, core complex"/>
    <property type="evidence" value="ECO:0007669"/>
    <property type="project" value="TreeGrafter"/>
</dbReference>
<accession>A0A8C0WB04</accession>
<organism evidence="6">
    <name type="scientific">Castor canadensis</name>
    <name type="common">American beaver</name>
    <dbReference type="NCBI Taxonomy" id="51338"/>
    <lineage>
        <taxon>Eukaryota</taxon>
        <taxon>Metazoa</taxon>
        <taxon>Chordata</taxon>
        <taxon>Craniata</taxon>
        <taxon>Vertebrata</taxon>
        <taxon>Euteleostomi</taxon>
        <taxon>Mammalia</taxon>
        <taxon>Eutheria</taxon>
        <taxon>Euarchontoglires</taxon>
        <taxon>Glires</taxon>
        <taxon>Rodentia</taxon>
        <taxon>Castorimorpha</taxon>
        <taxon>Castoridae</taxon>
        <taxon>Castor</taxon>
    </lineage>
</organism>
<dbReference type="Pfam" id="PF03604">
    <property type="entry name" value="Zn_ribbon_RPAB4"/>
    <property type="match status" value="1"/>
</dbReference>
<comment type="subcellular location">
    <subcellularLocation>
        <location evidence="1">Nucleus</location>
    </subcellularLocation>
</comment>
<dbReference type="Ensembl" id="ENSCCNT00000010415.1">
    <property type="protein sequence ID" value="ENSCCNP00000007878.1"/>
    <property type="gene ID" value="ENSCCNG00000008375.1"/>
</dbReference>
<dbReference type="PANTHER" id="PTHR12056">
    <property type="entry name" value="DNA-DIRECTED RNA POLYMERASES I, II, AND III"/>
    <property type="match status" value="1"/>
</dbReference>
<evidence type="ECO:0000256" key="4">
    <source>
        <dbReference type="ARBA" id="ARBA00023242"/>
    </source>
</evidence>
<evidence type="ECO:0000313" key="6">
    <source>
        <dbReference type="Ensembl" id="ENSCCNP00000007878.1"/>
    </source>
</evidence>
<evidence type="ECO:0000256" key="2">
    <source>
        <dbReference type="ARBA" id="ARBA00022723"/>
    </source>
</evidence>
<evidence type="ECO:0000256" key="3">
    <source>
        <dbReference type="ARBA" id="ARBA00022833"/>
    </source>
</evidence>
<protein>
    <recommendedName>
        <fullName evidence="7">DNA-directed RNA polymerases I, II, and III subunit RPABC4</fullName>
    </recommendedName>
</protein>
<dbReference type="GO" id="GO:0006351">
    <property type="term" value="P:DNA-templated transcription"/>
    <property type="evidence" value="ECO:0007669"/>
    <property type="project" value="InterPro"/>
</dbReference>
<keyword evidence="3" id="KW-0862">Zinc</keyword>
<dbReference type="GO" id="GO:0005736">
    <property type="term" value="C:RNA polymerase I complex"/>
    <property type="evidence" value="ECO:0007669"/>
    <property type="project" value="TreeGrafter"/>
</dbReference>
<dbReference type="GO" id="GO:0003677">
    <property type="term" value="F:DNA binding"/>
    <property type="evidence" value="ECO:0007669"/>
    <property type="project" value="InterPro"/>
</dbReference>
<evidence type="ECO:0000256" key="1">
    <source>
        <dbReference type="ARBA" id="ARBA00004123"/>
    </source>
</evidence>
<dbReference type="InterPro" id="IPR039747">
    <property type="entry name" value="RPABC4"/>
</dbReference>
<dbReference type="AlphaFoldDB" id="A0A8C0WB04"/>
<dbReference type="SUPFAM" id="SSF63393">
    <property type="entry name" value="RNA polymerase subunits"/>
    <property type="match status" value="1"/>
</dbReference>
<evidence type="ECO:0000256" key="5">
    <source>
        <dbReference type="ARBA" id="ARBA00025770"/>
    </source>
</evidence>
<comment type="similarity">
    <text evidence="5">Belongs to the archaeal Rpo12/eukaryotic RPC10 RNA polymerase subunit family.</text>
</comment>